<dbReference type="InterPro" id="IPR011767">
    <property type="entry name" value="GLR_AS"/>
</dbReference>
<dbReference type="AlphaFoldDB" id="A0A6V0I0H9"/>
<dbReference type="InterPro" id="IPR036388">
    <property type="entry name" value="WH-like_DNA-bd_sf"/>
</dbReference>
<dbReference type="Pfam" id="PF00462">
    <property type="entry name" value="Glutaredoxin"/>
    <property type="match status" value="1"/>
</dbReference>
<organism evidence="5">
    <name type="scientific">Zooxanthella nutricula</name>
    <dbReference type="NCBI Taxonomy" id="1333877"/>
    <lineage>
        <taxon>Eukaryota</taxon>
        <taxon>Sar</taxon>
        <taxon>Alveolata</taxon>
        <taxon>Dinophyceae</taxon>
        <taxon>Peridiniales</taxon>
        <taxon>Peridiniales incertae sedis</taxon>
        <taxon>Zooxanthella</taxon>
    </lineage>
</organism>
<evidence type="ECO:0000313" key="5">
    <source>
        <dbReference type="EMBL" id="CAD9494750.1"/>
    </source>
</evidence>
<dbReference type="PANTHER" id="PTHR46361">
    <property type="entry name" value="ELECTRON CARRIER/ PROTEIN DISULFIDE OXIDOREDUCTASE"/>
    <property type="match status" value="1"/>
</dbReference>
<dbReference type="PROSITE" id="PS51354">
    <property type="entry name" value="GLUTAREDOXIN_2"/>
    <property type="match status" value="1"/>
</dbReference>
<dbReference type="InterPro" id="IPR006869">
    <property type="entry name" value="DUF547"/>
</dbReference>
<feature type="domain" description="DUF547" evidence="4">
    <location>
        <begin position="347"/>
        <end position="469"/>
    </location>
</feature>
<proteinExistence type="predicted"/>
<dbReference type="PROSITE" id="PS00195">
    <property type="entry name" value="GLUTAREDOXIN_1"/>
    <property type="match status" value="1"/>
</dbReference>
<dbReference type="InterPro" id="IPR036249">
    <property type="entry name" value="Thioredoxin-like_sf"/>
</dbReference>
<sequence length="565" mass="62954">MSRITVFSLSGCPHCLRAKTLLTEKGYAYTEINLSEYPEKRTDILQLCDRLTVPQIFFSAQHVGGASELAELNETGQLAILYEEKIANGDLSEVRAEKRLQKPEYEARKDPAFEDANTLLPQFMVCKAGQNGSECLALSYSSTVKLLSDNMKADKTFTFGGILGWTPFSTKVRDCFTGRQLIEVLKENPTFRLEEASANAEAEALAQNMLRAGVFYDVAARCKAEQETSSSCNSTSPVHVSANNSETFQSGGHLYKLQAHDVSETTPLNCWARFCTPSGGCLIDGTRSPMLILKKAKAKLGSLVSKHTDKSGLVDYVAVAKDEDYDAFRIMVSELQEVDYVNMQPGLKKPFSINLYNMIVIHAFAEIGIAQKDLTRLTFFNVARYQLGAHSFTLNEIENGVLRGNAPGPAHMAGAFAASDSRIKAIIPRADVDFRIHFGLNCGAKSCPPVKWFTEEASEEELRLVAQAFCEDDGNFLPDPGKGILLVSKILEWYRVDFERAEACGKKARCGELLLPYCRGQKKDALEQLLKEHPKYKITYNSYDWSTNARVSKEFTRASVWSFWR</sequence>
<dbReference type="Gene3D" id="1.10.10.10">
    <property type="entry name" value="Winged helix-like DNA-binding domain superfamily/Winged helix DNA-binding domain"/>
    <property type="match status" value="1"/>
</dbReference>
<dbReference type="PRINTS" id="PR00160">
    <property type="entry name" value="GLUTAREDOXIN"/>
</dbReference>
<dbReference type="SUPFAM" id="SSF52833">
    <property type="entry name" value="Thioredoxin-like"/>
    <property type="match status" value="1"/>
</dbReference>
<evidence type="ECO:0000259" key="3">
    <source>
        <dbReference type="Pfam" id="PF00462"/>
    </source>
</evidence>
<dbReference type="PANTHER" id="PTHR46361:SF3">
    <property type="entry name" value="ELECTRON CARRIER_ PROTEIN DISULFIDE OXIDOREDUCTASE"/>
    <property type="match status" value="1"/>
</dbReference>
<keyword evidence="2" id="KW-0676">Redox-active center</keyword>
<keyword evidence="1" id="KW-1015">Disulfide bond</keyword>
<accession>A0A6V0I0H9</accession>
<feature type="domain" description="Glutaredoxin" evidence="3">
    <location>
        <begin position="4"/>
        <end position="63"/>
    </location>
</feature>
<dbReference type="InterPro" id="IPR002109">
    <property type="entry name" value="Glutaredoxin"/>
</dbReference>
<gene>
    <name evidence="5" type="ORF">BRAN1462_LOCUS3158</name>
</gene>
<dbReference type="Pfam" id="PF04784">
    <property type="entry name" value="DUF547"/>
    <property type="match status" value="1"/>
</dbReference>
<dbReference type="Gene3D" id="3.40.30.10">
    <property type="entry name" value="Glutaredoxin"/>
    <property type="match status" value="1"/>
</dbReference>
<evidence type="ECO:0000256" key="2">
    <source>
        <dbReference type="ARBA" id="ARBA00023284"/>
    </source>
</evidence>
<name>A0A6V0I0H9_9DINO</name>
<dbReference type="EMBL" id="HBGW01004820">
    <property type="protein sequence ID" value="CAD9494750.1"/>
    <property type="molecule type" value="Transcribed_RNA"/>
</dbReference>
<reference evidence="5" key="1">
    <citation type="submission" date="2021-01" db="EMBL/GenBank/DDBJ databases">
        <authorList>
            <person name="Corre E."/>
            <person name="Pelletier E."/>
            <person name="Niang G."/>
            <person name="Scheremetjew M."/>
            <person name="Finn R."/>
            <person name="Kale V."/>
            <person name="Holt S."/>
            <person name="Cochrane G."/>
            <person name="Meng A."/>
            <person name="Brown T."/>
            <person name="Cohen L."/>
        </authorList>
    </citation>
    <scope>NUCLEOTIDE SEQUENCE</scope>
    <source>
        <strain evidence="5">RCC3387</strain>
    </source>
</reference>
<dbReference type="InterPro" id="IPR014025">
    <property type="entry name" value="Glutaredoxin_subgr"/>
</dbReference>
<evidence type="ECO:0000259" key="4">
    <source>
        <dbReference type="Pfam" id="PF04784"/>
    </source>
</evidence>
<protein>
    <submittedName>
        <fullName evidence="5">Uncharacterized protein</fullName>
    </submittedName>
</protein>
<evidence type="ECO:0000256" key="1">
    <source>
        <dbReference type="ARBA" id="ARBA00023157"/>
    </source>
</evidence>